<gene>
    <name evidence="11" type="primary">CSON012487</name>
</gene>
<comment type="subcellular location">
    <subcellularLocation>
        <location evidence="1">Membrane</location>
        <topology evidence="1">Multi-pass membrane protein</topology>
    </subcellularLocation>
</comment>
<feature type="compositionally biased region" description="Polar residues" evidence="6">
    <location>
        <begin position="642"/>
        <end position="651"/>
    </location>
</feature>
<dbReference type="GO" id="GO:0007186">
    <property type="term" value="P:G protein-coupled receptor signaling pathway"/>
    <property type="evidence" value="ECO:0007669"/>
    <property type="project" value="InterPro"/>
</dbReference>
<dbReference type="GO" id="GO:0019236">
    <property type="term" value="P:response to pheromone"/>
    <property type="evidence" value="ECO:0007669"/>
    <property type="project" value="InterPro"/>
</dbReference>
<feature type="compositionally biased region" description="Low complexity" evidence="6">
    <location>
        <begin position="668"/>
        <end position="691"/>
    </location>
</feature>
<evidence type="ECO:0000256" key="2">
    <source>
        <dbReference type="ARBA" id="ARBA00022692"/>
    </source>
</evidence>
<dbReference type="Pfam" id="PF10192">
    <property type="entry name" value="GPR180-TMEM145_TM"/>
    <property type="match status" value="1"/>
</dbReference>
<evidence type="ECO:0000256" key="4">
    <source>
        <dbReference type="ARBA" id="ARBA00023136"/>
    </source>
</evidence>
<evidence type="ECO:0000259" key="9">
    <source>
        <dbReference type="Pfam" id="PF10192"/>
    </source>
</evidence>
<keyword evidence="4 7" id="KW-0472">Membrane</keyword>
<keyword evidence="3 7" id="KW-1133">Transmembrane helix</keyword>
<reference evidence="11" key="1">
    <citation type="submission" date="2018-04" db="EMBL/GenBank/DDBJ databases">
        <authorList>
            <person name="Go L.Y."/>
            <person name="Mitchell J.A."/>
        </authorList>
    </citation>
    <scope>NUCLEOTIDE SEQUENCE</scope>
    <source>
        <tissue evidence="11">Whole organism</tissue>
    </source>
</reference>
<feature type="transmembrane region" description="Helical" evidence="7">
    <location>
        <begin position="498"/>
        <end position="523"/>
    </location>
</feature>
<evidence type="ECO:0000313" key="11">
    <source>
        <dbReference type="EMBL" id="SSX05217.1"/>
    </source>
</evidence>
<evidence type="ECO:0000256" key="6">
    <source>
        <dbReference type="SAM" id="MobiDB-lite"/>
    </source>
</evidence>
<feature type="domain" description="GPR180/TMEM145 transmembrane" evidence="9">
    <location>
        <begin position="332"/>
        <end position="542"/>
    </location>
</feature>
<accession>A0A336KLD6</accession>
<organism evidence="11">
    <name type="scientific">Culicoides sonorensis</name>
    <name type="common">Biting midge</name>
    <dbReference type="NCBI Taxonomy" id="179676"/>
    <lineage>
        <taxon>Eukaryota</taxon>
        <taxon>Metazoa</taxon>
        <taxon>Ecdysozoa</taxon>
        <taxon>Arthropoda</taxon>
        <taxon>Hexapoda</taxon>
        <taxon>Insecta</taxon>
        <taxon>Pterygota</taxon>
        <taxon>Neoptera</taxon>
        <taxon>Endopterygota</taxon>
        <taxon>Diptera</taxon>
        <taxon>Nematocera</taxon>
        <taxon>Chironomoidea</taxon>
        <taxon>Ceratopogonidae</taxon>
        <taxon>Ceratopogoninae</taxon>
        <taxon>Culicoides</taxon>
        <taxon>Monoculicoides</taxon>
    </lineage>
</organism>
<keyword evidence="5" id="KW-0325">Glycoprotein</keyword>
<evidence type="ECO:0000313" key="12">
    <source>
        <dbReference type="EMBL" id="SSX25578.1"/>
    </source>
</evidence>
<dbReference type="AlphaFoldDB" id="A0A336KLD6"/>
<evidence type="ECO:0000259" key="10">
    <source>
        <dbReference type="Pfam" id="PF21892"/>
    </source>
</evidence>
<dbReference type="PANTHER" id="PTHR23252">
    <property type="entry name" value="INTIMAL THICKNESS RECEPTOR-RELATED"/>
    <property type="match status" value="1"/>
</dbReference>
<reference evidence="12" key="2">
    <citation type="submission" date="2018-07" db="EMBL/GenBank/DDBJ databases">
        <authorList>
            <person name="Quirk P.G."/>
            <person name="Krulwich T.A."/>
        </authorList>
    </citation>
    <scope>NUCLEOTIDE SEQUENCE</scope>
</reference>
<dbReference type="GO" id="GO:0016020">
    <property type="term" value="C:membrane"/>
    <property type="evidence" value="ECO:0007669"/>
    <property type="project" value="UniProtKB-SubCell"/>
</dbReference>
<feature type="transmembrane region" description="Helical" evidence="7">
    <location>
        <begin position="467"/>
        <end position="486"/>
    </location>
</feature>
<feature type="region of interest" description="Disordered" evidence="6">
    <location>
        <begin position="804"/>
        <end position="827"/>
    </location>
</feature>
<evidence type="ECO:0000256" key="5">
    <source>
        <dbReference type="ARBA" id="ARBA00023180"/>
    </source>
</evidence>
<keyword evidence="2 7" id="KW-0812">Transmembrane</keyword>
<feature type="region of interest" description="Disordered" evidence="6">
    <location>
        <begin position="625"/>
        <end position="651"/>
    </location>
</feature>
<feature type="domain" description="GPR180-like N-terminal" evidence="10">
    <location>
        <begin position="257"/>
        <end position="298"/>
    </location>
</feature>
<dbReference type="EMBL" id="UFQT01000596">
    <property type="protein sequence ID" value="SSX25578.1"/>
    <property type="molecule type" value="Genomic_DNA"/>
</dbReference>
<feature type="transmembrane region" description="Helical" evidence="7">
    <location>
        <begin position="430"/>
        <end position="447"/>
    </location>
</feature>
<dbReference type="OMA" id="ARWWFIG"/>
<feature type="transmembrane region" description="Helical" evidence="7">
    <location>
        <begin position="325"/>
        <end position="347"/>
    </location>
</feature>
<name>A0A336KLD6_CULSO</name>
<feature type="region of interest" description="Disordered" evidence="6">
    <location>
        <begin position="664"/>
        <end position="739"/>
    </location>
</feature>
<dbReference type="Pfam" id="PF21892">
    <property type="entry name" value="TMEM145_N"/>
    <property type="match status" value="2"/>
</dbReference>
<evidence type="ECO:0000256" key="1">
    <source>
        <dbReference type="ARBA" id="ARBA00004141"/>
    </source>
</evidence>
<dbReference type="InterPro" id="IPR053880">
    <property type="entry name" value="GPR180-like_N"/>
</dbReference>
<feature type="chain" id="PRO_5033778167" evidence="8">
    <location>
        <begin position="17"/>
        <end position="827"/>
    </location>
</feature>
<sequence>MIRFLVILIIIFVTKTSKFFGGDKVQVEAKYVEGHLKTVDNWAFLARFCFLSGRGRYEYEIEYERRFGELQLLLYYDDKTQWPSVYKTDKTCQEKLSVLSVRDNQVVTLSPKPPHNIYSGCTLRSSKDPPTTTTEIPVILNAKPDPVTPKSDPLDPTYFDQFLKSTPSVMETDGNEASTTMKIEVTEGVTIENDVETFNQTEKSTVIQGLDPKGFDNKLENASSFKNEVEELFGPDINDDKKTRIRRTPSYPKLFEKEKKGTIYVTCHNVGGFTSSRERWWYIAIANCNSNKGIDVRYKFRMTNGPPGDFWHEHFSADEMYIPPILFAEALAYSLLLVAVFLCGLELKSLHLYHCTYRLFTFSALSQWFGILLEGVTWAKYALTGLGPHRVVGGIFMGASEISFLLLMLLMAKGYTITRARLSTCSTVKITVFINAYIVLFICLYIYQAEAFDPGEVLNLYESPAGFGLAGLRVGAWIAFISSIAVTIRKYPEKGAFYYPFGILGSLWILAGPFLTLVGVGVLDAWVRESVMCGISGWIAFGGHLAFLWLTWPSRANKSFPYHVRTNHVGIAANDDGIDYPRHAYEPSNNDQNIIIPLSRRTEELLNGVYSQYLRERNCYNSTSHPISHVSFPHPPPSAPPQAQTSFENQDSPVHQAHLENQIDSGHPSIEGSNINSSPGSSNSPPSNNSPTHTMNSTASLTPKTIQTTATGYQSNDPPDTPTTFNSSLQSSKSNPFLAGTKGPNKVILQPIELPLRQNLQVTDPSTALVPYTKTNNNNNYNNNNNALNVPRHLFTAKSPSTGATYTIGTPTATTTTSSSQQSLLEK</sequence>
<evidence type="ECO:0000256" key="8">
    <source>
        <dbReference type="SAM" id="SignalP"/>
    </source>
</evidence>
<feature type="signal peptide" evidence="8">
    <location>
        <begin position="1"/>
        <end position="16"/>
    </location>
</feature>
<feature type="transmembrane region" description="Helical" evidence="7">
    <location>
        <begin position="391"/>
        <end position="410"/>
    </location>
</feature>
<feature type="transmembrane region" description="Helical" evidence="7">
    <location>
        <begin position="535"/>
        <end position="552"/>
    </location>
</feature>
<keyword evidence="8" id="KW-0732">Signal</keyword>
<dbReference type="InterPro" id="IPR047831">
    <property type="entry name" value="GPR180/TMEM145"/>
</dbReference>
<proteinExistence type="predicted"/>
<dbReference type="EMBL" id="UFQS01000596">
    <property type="protein sequence ID" value="SSX05217.1"/>
    <property type="molecule type" value="Genomic_DNA"/>
</dbReference>
<dbReference type="InterPro" id="IPR019336">
    <property type="entry name" value="GPR180/TMEM145_TM"/>
</dbReference>
<dbReference type="VEuPathDB" id="VectorBase:CSON012487"/>
<evidence type="ECO:0000256" key="3">
    <source>
        <dbReference type="ARBA" id="ARBA00022989"/>
    </source>
</evidence>
<feature type="transmembrane region" description="Helical" evidence="7">
    <location>
        <begin position="359"/>
        <end position="379"/>
    </location>
</feature>
<protein>
    <submittedName>
        <fullName evidence="11">CSON012487 protein</fullName>
    </submittedName>
</protein>
<evidence type="ECO:0000256" key="7">
    <source>
        <dbReference type="SAM" id="Phobius"/>
    </source>
</evidence>
<feature type="compositionally biased region" description="Polar residues" evidence="6">
    <location>
        <begin position="692"/>
        <end position="735"/>
    </location>
</feature>
<feature type="domain" description="GPR180-like N-terminal" evidence="10">
    <location>
        <begin position="32"/>
        <end position="128"/>
    </location>
</feature>
<dbReference type="PANTHER" id="PTHR23252:SF24">
    <property type="entry name" value="TRANSMEMBRANE PROTEIN 145"/>
    <property type="match status" value="1"/>
</dbReference>